<feature type="domain" description="AAA+ ATPase" evidence="5">
    <location>
        <begin position="516"/>
        <end position="652"/>
    </location>
</feature>
<dbReference type="InterPro" id="IPR027417">
    <property type="entry name" value="P-loop_NTPase"/>
</dbReference>
<dbReference type="InterPro" id="IPR038100">
    <property type="entry name" value="NLV2_N_sf"/>
</dbReference>
<dbReference type="InterPro" id="IPR003593">
    <property type="entry name" value="AAA+_ATPase"/>
</dbReference>
<dbReference type="AlphaFoldDB" id="A0ABD0LT31"/>
<dbReference type="SUPFAM" id="SSF52540">
    <property type="entry name" value="P-loop containing nucleoside triphosphate hydrolases"/>
    <property type="match status" value="2"/>
</dbReference>
<dbReference type="PANTHER" id="PTHR23077:SF171">
    <property type="entry name" value="NUCLEAR VALOSIN-CONTAINING PROTEIN-LIKE"/>
    <property type="match status" value="1"/>
</dbReference>
<dbReference type="InterPro" id="IPR003960">
    <property type="entry name" value="ATPase_AAA_CS"/>
</dbReference>
<organism evidence="6 7">
    <name type="scientific">Batillaria attramentaria</name>
    <dbReference type="NCBI Taxonomy" id="370345"/>
    <lineage>
        <taxon>Eukaryota</taxon>
        <taxon>Metazoa</taxon>
        <taxon>Spiralia</taxon>
        <taxon>Lophotrochozoa</taxon>
        <taxon>Mollusca</taxon>
        <taxon>Gastropoda</taxon>
        <taxon>Caenogastropoda</taxon>
        <taxon>Sorbeoconcha</taxon>
        <taxon>Cerithioidea</taxon>
        <taxon>Batillariidae</taxon>
        <taxon>Batillaria</taxon>
    </lineage>
</organism>
<dbReference type="Pfam" id="PF00004">
    <property type="entry name" value="AAA"/>
    <property type="match status" value="2"/>
</dbReference>
<dbReference type="Gene3D" id="1.10.8.60">
    <property type="match status" value="2"/>
</dbReference>
<feature type="compositionally biased region" description="Polar residues" evidence="4">
    <location>
        <begin position="412"/>
        <end position="424"/>
    </location>
</feature>
<name>A0ABD0LT31_9CAEN</name>
<feature type="domain" description="AAA+ ATPase" evidence="5">
    <location>
        <begin position="211"/>
        <end position="348"/>
    </location>
</feature>
<dbReference type="GO" id="GO:0005524">
    <property type="term" value="F:ATP binding"/>
    <property type="evidence" value="ECO:0007669"/>
    <property type="project" value="UniProtKB-KW"/>
</dbReference>
<dbReference type="FunFam" id="1.10.8.60:FF:000081">
    <property type="entry name" value="AAA family ATPase/60S ribosome export protein"/>
    <property type="match status" value="1"/>
</dbReference>
<reference evidence="6 7" key="1">
    <citation type="journal article" date="2023" name="Sci. Data">
        <title>Genome assembly of the Korean intertidal mud-creeper Batillaria attramentaria.</title>
        <authorList>
            <person name="Patra A.K."/>
            <person name="Ho P.T."/>
            <person name="Jun S."/>
            <person name="Lee S.J."/>
            <person name="Kim Y."/>
            <person name="Won Y.J."/>
        </authorList>
    </citation>
    <scope>NUCLEOTIDE SEQUENCE [LARGE SCALE GENOMIC DNA]</scope>
    <source>
        <strain evidence="6">Wonlab-2016</strain>
    </source>
</reference>
<feature type="region of interest" description="Disordered" evidence="4">
    <location>
        <begin position="92"/>
        <end position="187"/>
    </location>
</feature>
<dbReference type="CDD" id="cd19530">
    <property type="entry name" value="RecA-like_NVL_r2-like"/>
    <property type="match status" value="1"/>
</dbReference>
<dbReference type="Pfam" id="PF17862">
    <property type="entry name" value="AAA_lid_3"/>
    <property type="match status" value="2"/>
</dbReference>
<dbReference type="Gene3D" id="3.40.50.300">
    <property type="entry name" value="P-loop containing nucleotide triphosphate hydrolases"/>
    <property type="match status" value="2"/>
</dbReference>
<dbReference type="InterPro" id="IPR050168">
    <property type="entry name" value="AAA_ATPase_domain"/>
</dbReference>
<evidence type="ECO:0000313" key="7">
    <source>
        <dbReference type="Proteomes" id="UP001519460"/>
    </source>
</evidence>
<dbReference type="EMBL" id="JACVVK020000024">
    <property type="protein sequence ID" value="KAK7502690.1"/>
    <property type="molecule type" value="Genomic_DNA"/>
</dbReference>
<keyword evidence="2" id="KW-0547">Nucleotide-binding</keyword>
<evidence type="ECO:0000259" key="5">
    <source>
        <dbReference type="SMART" id="SM00382"/>
    </source>
</evidence>
<evidence type="ECO:0000256" key="1">
    <source>
        <dbReference type="ARBA" id="ARBA00006914"/>
    </source>
</evidence>
<dbReference type="InterPro" id="IPR041569">
    <property type="entry name" value="AAA_lid_3"/>
</dbReference>
<dbReference type="PROSITE" id="PS00674">
    <property type="entry name" value="AAA"/>
    <property type="match status" value="1"/>
</dbReference>
<dbReference type="InterPro" id="IPR003959">
    <property type="entry name" value="ATPase_AAA_core"/>
</dbReference>
<gene>
    <name evidence="6" type="ORF">BaRGS_00005940</name>
</gene>
<dbReference type="FunFam" id="3.40.50.300:FF:000149">
    <property type="entry name" value="Nuclear valosin-containing protein-like"/>
    <property type="match status" value="1"/>
</dbReference>
<evidence type="ECO:0000256" key="2">
    <source>
        <dbReference type="ARBA" id="ARBA00022741"/>
    </source>
</evidence>
<protein>
    <recommendedName>
        <fullName evidence="5">AAA+ ATPase domain-containing protein</fullName>
    </recommendedName>
</protein>
<dbReference type="PANTHER" id="PTHR23077">
    <property type="entry name" value="AAA-FAMILY ATPASE"/>
    <property type="match status" value="1"/>
</dbReference>
<keyword evidence="7" id="KW-1185">Reference proteome</keyword>
<feature type="region of interest" description="Disordered" evidence="4">
    <location>
        <begin position="408"/>
        <end position="442"/>
    </location>
</feature>
<evidence type="ECO:0000256" key="4">
    <source>
        <dbReference type="SAM" id="MobiDB-lite"/>
    </source>
</evidence>
<sequence>MNGKEKVPYISDPSLVPRIRNYLHGEAADSYTDAQTVMTYLQETYSFGCGAERHAERPTVWEAGHRVTAAWLKETKDQNAVNTSLRKIYVRSSASQSPVTFHSQTPDQGKQKTKKTHLQREASSVTDNTPSDLSQGWFIDRNGSGKDSADSGNNEIARASDVPETPDPGRFPSNSGDGEQVSKEGTKKDELSYQLEEFFRPEIYREVDISPPRGFLLHGPPGCGKTLLANCIAGHLSVPFLKVGSTELVSGVSGDSEQKIRDLFEQAVTAAPCVIFIDEIDCIAPKRENASKDMERRIVTQLMLCMDELNTKSESILVLGATNRPDAIDPALRVPGRFDIEISLGIPDQKAREAILCKLCQKMRLSSDFDFKTVARACPGYVGGDLVALKRQAGLLAVKRCSRLSKHHHSSSDTLQNSSVTSSGPWVAPMVPDKLSETEKKPLTEEEIEALTITPDDFMEALKKVQPSAKREGFATVPDVTWDDVGALGDVREVLNTAILGPVRYPEMCESFGLEGASGVLLVGPPGCGKTLVAKAVANESGINFISVKGPELMNMYVGESERAVRQVFQRARNSSPCVIFFDELDSLCPRRSDHENQSSARVVNQLLTEMDGLETRKQVYIMAATNRADIIDPAVLRPGRLDKIVHVGMPGAHDRYEILLTITKNGTKPCLDTDVDLKDIAESSQCDGFSGADLAALVREAATMAMKEMLKNPGQAASERRVVTRAHFDHALTVVRPSVSRLTQESYKRAADKAW</sequence>
<feature type="compositionally biased region" description="Polar residues" evidence="4">
    <location>
        <begin position="121"/>
        <end position="134"/>
    </location>
</feature>
<dbReference type="Gene3D" id="1.10.10.2010">
    <property type="match status" value="1"/>
</dbReference>
<comment type="caution">
    <text evidence="6">The sequence shown here is derived from an EMBL/GenBank/DDBJ whole genome shotgun (WGS) entry which is preliminary data.</text>
</comment>
<dbReference type="InterPro" id="IPR031996">
    <property type="entry name" value="NVL2_nucleolin-bd"/>
</dbReference>
<comment type="similarity">
    <text evidence="1">Belongs to the AAA ATPase family.</text>
</comment>
<dbReference type="FunFam" id="3.40.50.300:FF:000365">
    <property type="entry name" value="Ribosome biogenesis ATPase RIX7"/>
    <property type="match status" value="1"/>
</dbReference>
<evidence type="ECO:0000256" key="3">
    <source>
        <dbReference type="ARBA" id="ARBA00022840"/>
    </source>
</evidence>
<dbReference type="Proteomes" id="UP001519460">
    <property type="component" value="Unassembled WGS sequence"/>
</dbReference>
<keyword evidence="3" id="KW-0067">ATP-binding</keyword>
<evidence type="ECO:0000313" key="6">
    <source>
        <dbReference type="EMBL" id="KAK7502690.1"/>
    </source>
</evidence>
<dbReference type="Pfam" id="PF16725">
    <property type="entry name" value="Nucleolin_bd"/>
    <property type="match status" value="1"/>
</dbReference>
<accession>A0ABD0LT31</accession>
<dbReference type="SMART" id="SM00382">
    <property type="entry name" value="AAA"/>
    <property type="match status" value="2"/>
</dbReference>
<proteinExistence type="inferred from homology"/>
<feature type="compositionally biased region" description="Polar residues" evidence="4">
    <location>
        <begin position="92"/>
        <end position="108"/>
    </location>
</feature>